<dbReference type="EMBL" id="CYZO01000029">
    <property type="protein sequence ID" value="CUO28258.1"/>
    <property type="molecule type" value="Genomic_DNA"/>
</dbReference>
<dbReference type="InterPro" id="IPR011990">
    <property type="entry name" value="TPR-like_helical_dom_sf"/>
</dbReference>
<gene>
    <name evidence="2" type="primary">hcpC</name>
    <name evidence="2" type="ORF">ERS852456_02115</name>
</gene>
<reference evidence="2 3" key="1">
    <citation type="submission" date="2015-09" db="EMBL/GenBank/DDBJ databases">
        <authorList>
            <consortium name="Pathogen Informatics"/>
        </authorList>
    </citation>
    <scope>NUCLEOTIDE SEQUENCE [LARGE SCALE GENOMIC DNA]</scope>
    <source>
        <strain evidence="2 3">2789STDY5834841</strain>
    </source>
</reference>
<evidence type="ECO:0000313" key="2">
    <source>
        <dbReference type="EMBL" id="CUO28258.1"/>
    </source>
</evidence>
<dbReference type="EC" id="3.5.2.6" evidence="2"/>
<dbReference type="GO" id="GO:0008800">
    <property type="term" value="F:beta-lactamase activity"/>
    <property type="evidence" value="ECO:0007669"/>
    <property type="project" value="UniProtKB-EC"/>
</dbReference>
<dbReference type="InterPro" id="IPR052945">
    <property type="entry name" value="Mitotic_Regulator"/>
</dbReference>
<dbReference type="Gene3D" id="1.25.40.10">
    <property type="entry name" value="Tetratricopeptide repeat domain"/>
    <property type="match status" value="3"/>
</dbReference>
<dbReference type="Pfam" id="PF18555">
    <property type="entry name" value="MobL"/>
    <property type="match status" value="1"/>
</dbReference>
<dbReference type="AlphaFoldDB" id="A0A174DVK8"/>
<dbReference type="PANTHER" id="PTHR43628:SF1">
    <property type="entry name" value="CHITIN SYNTHASE REGULATORY FACTOR 2-RELATED"/>
    <property type="match status" value="1"/>
</dbReference>
<dbReference type="RefSeq" id="WP_055159248.1">
    <property type="nucleotide sequence ID" value="NZ_CATZLF010000039.1"/>
</dbReference>
<organism evidence="2 3">
    <name type="scientific">[Ruminococcus] torques</name>
    <dbReference type="NCBI Taxonomy" id="33039"/>
    <lineage>
        <taxon>Bacteria</taxon>
        <taxon>Bacillati</taxon>
        <taxon>Bacillota</taxon>
        <taxon>Clostridia</taxon>
        <taxon>Lachnospirales</taxon>
        <taxon>Lachnospiraceae</taxon>
        <taxon>Mediterraneibacter</taxon>
    </lineage>
</organism>
<name>A0A174DVK8_9FIRM</name>
<evidence type="ECO:0000256" key="1">
    <source>
        <dbReference type="SAM" id="Coils"/>
    </source>
</evidence>
<dbReference type="SMART" id="SM00671">
    <property type="entry name" value="SEL1"/>
    <property type="match status" value="8"/>
</dbReference>
<keyword evidence="1" id="KW-0175">Coiled coil</keyword>
<keyword evidence="2" id="KW-0378">Hydrolase</keyword>
<protein>
    <submittedName>
        <fullName evidence="2">Putative beta-lactamase hcpC</fullName>
        <ecNumber evidence="2">3.5.2.6</ecNumber>
    </submittedName>
</protein>
<dbReference type="Pfam" id="PF08238">
    <property type="entry name" value="Sel1"/>
    <property type="match status" value="8"/>
</dbReference>
<feature type="coiled-coil region" evidence="1">
    <location>
        <begin position="351"/>
        <end position="455"/>
    </location>
</feature>
<evidence type="ECO:0000313" key="3">
    <source>
        <dbReference type="Proteomes" id="UP000095787"/>
    </source>
</evidence>
<dbReference type="PANTHER" id="PTHR43628">
    <property type="entry name" value="ACTIVATOR OF C KINASE PROTEIN 1-RELATED"/>
    <property type="match status" value="1"/>
</dbReference>
<accession>A0A174DVK8</accession>
<dbReference type="InterPro" id="IPR041073">
    <property type="entry name" value="MobL"/>
</dbReference>
<proteinExistence type="predicted"/>
<sequence>MIKAGVVAVNRFVRSGSREFASYIDYLDRNEAVRNENFKDFNLFNDYMDQPEKSTGIFTDKKSILTDADKKNLKNLFQIAYENHSLMWQTVISFDNKWLQEHGVYNAKTGVLDEEKMKELTRGAVNSLLESENLSNAVWTASFHFNTDNIHVHVATVEPQPMRKQKEYIQYQYIGNPEGEYVKLSNGEFVKSNSRNYLNRYGVPLLRYDRVPIYENGKILRKKEYVGRFKLSNLNAAKKYIADQISVDKENNILINKIIRDQIVKSKKQINIFEDHDMAKQFIKLHKELPRNVDRGLWKYNSNVMKPLRQEIDKLSDIYMQKYHAADLLELKKLLIKQSSVFHEAYGDTGRDFYENKMQELHERLGNAILNELRSYDKNTTIPMEIDDNLNLNEEIEMEIDDNLNLNEEVEMEIDDNLNLNEKVEMEIDDNLNLNEKVEMEIDDNLNLNEKVEMETKFEAESADQKAYRISDFSFRETGENRYARRKRVVSEKGYFIEWNNDFKDARKKIYGKKKNYKKAFEILLEQSDTNILATYELGNIYKYGRGVDIDLKTSETFFQKAFEMFQDLEASIEYENPDHEFLKEYVNYRIGKHFDYGLGVDQDYDKAKKFYEKSESALSDFSLGNLYFCGNGVEKDLERAFQYYMRSDIKKRDNGYVQYKIATMYEKGMGIEENSDKAEKYYRMAFKSFNQMLKESEDDNIQYRVGMMLINGKGVEKDLKKGIEFLEASAENGNPNAQYQIAKIYLDSGEGDPVKINAAIKYLENVANKGKNSMAHYQLGKLYIDKQFLYFNAKKGIEHLQIAADQNNEYAQFRLGILYLQGRIVTRNLRIAEKYLTQSAENGNEYAADVLKQLKENRFKLKGKPYVMRSLKVSIGNLKSILKNEKEKALNMKIYRENEWNAEMKAKKERESEVL</sequence>
<dbReference type="InterPro" id="IPR006597">
    <property type="entry name" value="Sel1-like"/>
</dbReference>
<dbReference type="Proteomes" id="UP000095787">
    <property type="component" value="Unassembled WGS sequence"/>
</dbReference>
<dbReference type="SUPFAM" id="SSF81901">
    <property type="entry name" value="HCP-like"/>
    <property type="match status" value="3"/>
</dbReference>